<organism evidence="3 4">
    <name type="scientific">Diaphorobacter ruginosibacter</name>
    <dbReference type="NCBI Taxonomy" id="1715720"/>
    <lineage>
        <taxon>Bacteria</taxon>
        <taxon>Pseudomonadati</taxon>
        <taxon>Pseudomonadota</taxon>
        <taxon>Betaproteobacteria</taxon>
        <taxon>Burkholderiales</taxon>
        <taxon>Comamonadaceae</taxon>
        <taxon>Diaphorobacter</taxon>
    </lineage>
</organism>
<dbReference type="CDD" id="cd16345">
    <property type="entry name" value="LMWP_ArsC"/>
    <property type="match status" value="1"/>
</dbReference>
<evidence type="ECO:0000256" key="1">
    <source>
        <dbReference type="ARBA" id="ARBA00022849"/>
    </source>
</evidence>
<reference evidence="3 4" key="1">
    <citation type="submission" date="2020-08" db="EMBL/GenBank/DDBJ databases">
        <title>Genome sequence of Diaphorobacter ruginosibacter DSM 27467T.</title>
        <authorList>
            <person name="Hyun D.-W."/>
            <person name="Bae J.-W."/>
        </authorList>
    </citation>
    <scope>NUCLEOTIDE SEQUENCE [LARGE SCALE GENOMIC DNA]</scope>
    <source>
        <strain evidence="3 4">DSM 27467</strain>
    </source>
</reference>
<keyword evidence="1" id="KW-0059">Arsenical resistance</keyword>
<proteinExistence type="predicted"/>
<keyword evidence="4" id="KW-1185">Reference proteome</keyword>
<evidence type="ECO:0000259" key="2">
    <source>
        <dbReference type="SMART" id="SM00226"/>
    </source>
</evidence>
<dbReference type="SUPFAM" id="SSF52788">
    <property type="entry name" value="Phosphotyrosine protein phosphatases I"/>
    <property type="match status" value="1"/>
</dbReference>
<evidence type="ECO:0000313" key="4">
    <source>
        <dbReference type="Proteomes" id="UP000515811"/>
    </source>
</evidence>
<dbReference type="Proteomes" id="UP000515811">
    <property type="component" value="Chromosome"/>
</dbReference>
<sequence length="164" mass="18148">MADKIYNVLFICTGNSARSIIAEGLMNEMGKGRFKAYSAGSHPRGHVQPLAIQALQKIQIPTEEFRSKSWDVFAAPNAPEMDFVFTVCDQAAGEVCPVWPGQPISAHWGMPDPAAVDGPEEVQVKAYRDAVMTMKRRLELILALPVERLDRLALQREVKAIGQQ</sequence>
<dbReference type="Gene3D" id="3.40.50.2300">
    <property type="match status" value="1"/>
</dbReference>
<dbReference type="GO" id="GO:0046685">
    <property type="term" value="P:response to arsenic-containing substance"/>
    <property type="evidence" value="ECO:0007669"/>
    <property type="project" value="UniProtKB-KW"/>
</dbReference>
<dbReference type="SMART" id="SM00226">
    <property type="entry name" value="LMWPc"/>
    <property type="match status" value="1"/>
</dbReference>
<gene>
    <name evidence="3" type="ORF">H9K76_03305</name>
</gene>
<name>A0A7G9RQP4_9BURK</name>
<dbReference type="PANTHER" id="PTHR43428">
    <property type="entry name" value="ARSENATE REDUCTASE"/>
    <property type="match status" value="1"/>
</dbReference>
<dbReference type="InterPro" id="IPR036196">
    <property type="entry name" value="Ptyr_pPase_sf"/>
</dbReference>
<dbReference type="EMBL" id="CP060714">
    <property type="protein sequence ID" value="QNN57919.1"/>
    <property type="molecule type" value="Genomic_DNA"/>
</dbReference>
<feature type="domain" description="Phosphotyrosine protein phosphatase I" evidence="2">
    <location>
        <begin position="6"/>
        <end position="144"/>
    </location>
</feature>
<dbReference type="Pfam" id="PF01451">
    <property type="entry name" value="LMWPc"/>
    <property type="match status" value="1"/>
</dbReference>
<dbReference type="KEGG" id="drg:H9K76_03305"/>
<evidence type="ECO:0000313" key="3">
    <source>
        <dbReference type="EMBL" id="QNN57919.1"/>
    </source>
</evidence>
<accession>A0A7G9RQP4</accession>
<dbReference type="RefSeq" id="WP_187598164.1">
    <property type="nucleotide sequence ID" value="NZ_CP060714.1"/>
</dbReference>
<dbReference type="PANTHER" id="PTHR43428:SF1">
    <property type="entry name" value="ARSENATE REDUCTASE"/>
    <property type="match status" value="1"/>
</dbReference>
<dbReference type="InterPro" id="IPR023485">
    <property type="entry name" value="Ptyr_pPase"/>
</dbReference>
<dbReference type="AlphaFoldDB" id="A0A7G9RQP4"/>
<protein>
    <submittedName>
        <fullName evidence="3">Arsenate reductase ArsC</fullName>
    </submittedName>
</protein>